<evidence type="ECO:0000313" key="5">
    <source>
        <dbReference type="EMBL" id="KAK3021443.1"/>
    </source>
</evidence>
<dbReference type="SUPFAM" id="SSF57756">
    <property type="entry name" value="Retrovirus zinc finger-like domains"/>
    <property type="match status" value="1"/>
</dbReference>
<name>A0AA88W8B2_9ASTE</name>
<dbReference type="Gene3D" id="4.10.60.10">
    <property type="entry name" value="Zinc finger, CCHC-type"/>
    <property type="match status" value="1"/>
</dbReference>
<keyword evidence="2" id="KW-0812">Transmembrane</keyword>
<evidence type="ECO:0000259" key="3">
    <source>
        <dbReference type="Pfam" id="PF07727"/>
    </source>
</evidence>
<dbReference type="Proteomes" id="UP001188597">
    <property type="component" value="Unassembled WGS sequence"/>
</dbReference>
<dbReference type="GO" id="GO:0003676">
    <property type="term" value="F:nucleic acid binding"/>
    <property type="evidence" value="ECO:0007669"/>
    <property type="project" value="InterPro"/>
</dbReference>
<dbReference type="EMBL" id="JAVXUP010000759">
    <property type="protein sequence ID" value="KAK3021443.1"/>
    <property type="molecule type" value="Genomic_DNA"/>
</dbReference>
<sequence>MARDRSIDHTGSKNKERSRSQSKARKLKCYYCHKEGHYRKDYPERKDKKKDNFKTADAGVVEDNSNGVDVLSVTVPQMEGGFLIRVVSIIYVSIGIGLPLIAHLMVIKFLWKTMSPIKCYRATGGVLRIIKGSLVVMKGLKQKSLYLLQDSTVTGAATTASSSDIDSDNTKLWHKRLGHMSERGMDVLSKQGKEIKCLKTDNGMEFCLDEFTEFCKNEDICPGSKSSRFLISRYVTFDEFSMLSKKELINAGKDHGVKEKVKLEKIIGCKWVYKKKEGILGMKDARYKACLVAKDFTQAEGIDYNEIFFLVVKHTLIRVLLAMVALHELELEQLDVKTAFLHGELEEQMFMRQPEGFVIQERCYTRSSCDNCVCHQRLADGSHVYFVLYVDDMLIAAKTMSNINSLKEQLKREFKMKDLDAAKRILGI</sequence>
<evidence type="ECO:0008006" key="7">
    <source>
        <dbReference type="Google" id="ProtNLM"/>
    </source>
</evidence>
<keyword evidence="2" id="KW-1133">Transmembrane helix</keyword>
<feature type="compositionally biased region" description="Basic and acidic residues" evidence="1">
    <location>
        <begin position="1"/>
        <end position="19"/>
    </location>
</feature>
<dbReference type="InterPro" id="IPR013103">
    <property type="entry name" value="RVT_2"/>
</dbReference>
<dbReference type="InterPro" id="IPR025724">
    <property type="entry name" value="GAG-pre-integrase_dom"/>
</dbReference>
<dbReference type="InterPro" id="IPR036875">
    <property type="entry name" value="Znf_CCHC_sf"/>
</dbReference>
<dbReference type="Pfam" id="PF13976">
    <property type="entry name" value="gag_pre-integrs"/>
    <property type="match status" value="1"/>
</dbReference>
<gene>
    <name evidence="5" type="ORF">RJ639_045632</name>
</gene>
<evidence type="ECO:0000256" key="1">
    <source>
        <dbReference type="SAM" id="MobiDB-lite"/>
    </source>
</evidence>
<dbReference type="GO" id="GO:0008270">
    <property type="term" value="F:zinc ion binding"/>
    <property type="evidence" value="ECO:0007669"/>
    <property type="project" value="InterPro"/>
</dbReference>
<keyword evidence="6" id="KW-1185">Reference proteome</keyword>
<feature type="transmembrane region" description="Helical" evidence="2">
    <location>
        <begin position="82"/>
        <end position="111"/>
    </location>
</feature>
<proteinExistence type="predicted"/>
<dbReference type="Pfam" id="PF07727">
    <property type="entry name" value="RVT_2"/>
    <property type="match status" value="2"/>
</dbReference>
<feature type="domain" description="GAG-pre-integrase" evidence="4">
    <location>
        <begin position="145"/>
        <end position="207"/>
    </location>
</feature>
<feature type="domain" description="Reverse transcriptase Ty1/copia-type" evidence="3">
    <location>
        <begin position="384"/>
        <end position="428"/>
    </location>
</feature>
<evidence type="ECO:0000313" key="6">
    <source>
        <dbReference type="Proteomes" id="UP001188597"/>
    </source>
</evidence>
<dbReference type="SUPFAM" id="SSF56672">
    <property type="entry name" value="DNA/RNA polymerases"/>
    <property type="match status" value="1"/>
</dbReference>
<reference evidence="5" key="1">
    <citation type="submission" date="2022-12" db="EMBL/GenBank/DDBJ databases">
        <title>Draft genome assemblies for two species of Escallonia (Escalloniales).</title>
        <authorList>
            <person name="Chanderbali A."/>
            <person name="Dervinis C."/>
            <person name="Anghel I."/>
            <person name="Soltis D."/>
            <person name="Soltis P."/>
            <person name="Zapata F."/>
        </authorList>
    </citation>
    <scope>NUCLEOTIDE SEQUENCE</scope>
    <source>
        <strain evidence="5">UCBG64.0493</strain>
        <tissue evidence="5">Leaf</tissue>
    </source>
</reference>
<dbReference type="InterPro" id="IPR043502">
    <property type="entry name" value="DNA/RNA_pol_sf"/>
</dbReference>
<organism evidence="5 6">
    <name type="scientific">Escallonia herrerae</name>
    <dbReference type="NCBI Taxonomy" id="1293975"/>
    <lineage>
        <taxon>Eukaryota</taxon>
        <taxon>Viridiplantae</taxon>
        <taxon>Streptophyta</taxon>
        <taxon>Embryophyta</taxon>
        <taxon>Tracheophyta</taxon>
        <taxon>Spermatophyta</taxon>
        <taxon>Magnoliopsida</taxon>
        <taxon>eudicotyledons</taxon>
        <taxon>Gunneridae</taxon>
        <taxon>Pentapetalae</taxon>
        <taxon>asterids</taxon>
        <taxon>campanulids</taxon>
        <taxon>Escalloniales</taxon>
        <taxon>Escalloniaceae</taxon>
        <taxon>Escallonia</taxon>
    </lineage>
</organism>
<feature type="region of interest" description="Disordered" evidence="1">
    <location>
        <begin position="1"/>
        <end position="25"/>
    </location>
</feature>
<accession>A0AA88W8B2</accession>
<dbReference type="AlphaFoldDB" id="A0AA88W8B2"/>
<evidence type="ECO:0000256" key="2">
    <source>
        <dbReference type="SAM" id="Phobius"/>
    </source>
</evidence>
<keyword evidence="2" id="KW-0472">Membrane</keyword>
<evidence type="ECO:0000259" key="4">
    <source>
        <dbReference type="Pfam" id="PF13976"/>
    </source>
</evidence>
<feature type="domain" description="Reverse transcriptase Ty1/copia-type" evidence="3">
    <location>
        <begin position="262"/>
        <end position="362"/>
    </location>
</feature>
<comment type="caution">
    <text evidence="5">The sequence shown here is derived from an EMBL/GenBank/DDBJ whole genome shotgun (WGS) entry which is preliminary data.</text>
</comment>
<protein>
    <recommendedName>
        <fullName evidence="7">Retrovirus-related Pol polyprotein from transposon TNT 1-94</fullName>
    </recommendedName>
</protein>